<keyword evidence="5" id="KW-0677">Repeat</keyword>
<evidence type="ECO:0000256" key="3">
    <source>
        <dbReference type="ARBA" id="ARBA00022448"/>
    </source>
</evidence>
<feature type="transmembrane region" description="Helical" evidence="10">
    <location>
        <begin position="517"/>
        <end position="543"/>
    </location>
</feature>
<feature type="chain" id="PRO_5019051955" description="ABC transporter C family member 3" evidence="11">
    <location>
        <begin position="24"/>
        <end position="637"/>
    </location>
</feature>
<dbReference type="PROSITE" id="PS50893">
    <property type="entry name" value="ABC_TRANSPORTER_2"/>
    <property type="match status" value="1"/>
</dbReference>
<dbReference type="GO" id="GO:0005524">
    <property type="term" value="F:ATP binding"/>
    <property type="evidence" value="ECO:0007669"/>
    <property type="project" value="UniProtKB-KW"/>
</dbReference>
<feature type="transmembrane region" description="Helical" evidence="10">
    <location>
        <begin position="616"/>
        <end position="632"/>
    </location>
</feature>
<keyword evidence="7" id="KW-0067">ATP-binding</keyword>
<feature type="domain" description="ABC transporter" evidence="12">
    <location>
        <begin position="189"/>
        <end position="410"/>
    </location>
</feature>
<evidence type="ECO:0000256" key="4">
    <source>
        <dbReference type="ARBA" id="ARBA00022692"/>
    </source>
</evidence>
<keyword evidence="6" id="KW-0547">Nucleotide-binding</keyword>
<evidence type="ECO:0000256" key="8">
    <source>
        <dbReference type="ARBA" id="ARBA00022989"/>
    </source>
</evidence>
<dbReference type="InterPro" id="IPR027417">
    <property type="entry name" value="P-loop_NTPase"/>
</dbReference>
<dbReference type="Pfam" id="PF00664">
    <property type="entry name" value="ABC_membrane"/>
    <property type="match status" value="2"/>
</dbReference>
<feature type="domain" description="ABC transmembrane type-1" evidence="13">
    <location>
        <begin position="482"/>
        <end position="637"/>
    </location>
</feature>
<dbReference type="Gene3D" id="1.20.1560.10">
    <property type="entry name" value="ABC transporter type 1, transmembrane domain"/>
    <property type="match status" value="2"/>
</dbReference>
<evidence type="ECO:0000313" key="15">
    <source>
        <dbReference type="Proteomes" id="UP000015105"/>
    </source>
</evidence>
<dbReference type="EnsemblPlants" id="AET3Gv20876800.14">
    <property type="protein sequence ID" value="AET3Gv20876800.14"/>
    <property type="gene ID" value="AET3Gv20876800"/>
</dbReference>
<feature type="transmembrane region" description="Helical" evidence="10">
    <location>
        <begin position="478"/>
        <end position="505"/>
    </location>
</feature>
<reference evidence="14" key="5">
    <citation type="journal article" date="2021" name="G3 (Bethesda)">
        <title>Aegilops tauschii genome assembly Aet v5.0 features greater sequence contiguity and improved annotation.</title>
        <authorList>
            <person name="Wang L."/>
            <person name="Zhu T."/>
            <person name="Rodriguez J.C."/>
            <person name="Deal K.R."/>
            <person name="Dubcovsky J."/>
            <person name="McGuire P.E."/>
            <person name="Lux T."/>
            <person name="Spannagl M."/>
            <person name="Mayer K.F.X."/>
            <person name="Baldrich P."/>
            <person name="Meyers B.C."/>
            <person name="Huo N."/>
            <person name="Gu Y.Q."/>
            <person name="Zhou H."/>
            <person name="Devos K.M."/>
            <person name="Bennetzen J.L."/>
            <person name="Unver T."/>
            <person name="Budak H."/>
            <person name="Gulick P.J."/>
            <person name="Galiba G."/>
            <person name="Kalapos B."/>
            <person name="Nelson D.R."/>
            <person name="Li P."/>
            <person name="You F.M."/>
            <person name="Luo M.C."/>
            <person name="Dvorak J."/>
        </authorList>
    </citation>
    <scope>NUCLEOTIDE SEQUENCE [LARGE SCALE GENOMIC DNA]</scope>
    <source>
        <strain evidence="14">cv. AL8/78</strain>
    </source>
</reference>
<keyword evidence="3" id="KW-0813">Transport</keyword>
<accession>A0A453G3K1</accession>
<dbReference type="PANTHER" id="PTHR24223:SF222">
    <property type="entry name" value="OS01G0902100 PROTEIN"/>
    <property type="match status" value="1"/>
</dbReference>
<dbReference type="Pfam" id="PF00005">
    <property type="entry name" value="ABC_tran"/>
    <property type="match status" value="1"/>
</dbReference>
<dbReference type="PANTHER" id="PTHR24223">
    <property type="entry name" value="ATP-BINDING CASSETTE SUB-FAMILY C"/>
    <property type="match status" value="1"/>
</dbReference>
<keyword evidence="9 10" id="KW-0472">Membrane</keyword>
<comment type="subcellular location">
    <subcellularLocation>
        <location evidence="1">Membrane</location>
    </subcellularLocation>
</comment>
<dbReference type="Proteomes" id="UP000015105">
    <property type="component" value="Chromosome 3D"/>
</dbReference>
<evidence type="ECO:0000256" key="9">
    <source>
        <dbReference type="ARBA" id="ARBA00023136"/>
    </source>
</evidence>
<keyword evidence="8 10" id="KW-1133">Transmembrane helix</keyword>
<evidence type="ECO:0000256" key="7">
    <source>
        <dbReference type="ARBA" id="ARBA00022840"/>
    </source>
</evidence>
<dbReference type="InterPro" id="IPR003439">
    <property type="entry name" value="ABC_transporter-like_ATP-bd"/>
</dbReference>
<dbReference type="InterPro" id="IPR050173">
    <property type="entry name" value="ABC_transporter_C-like"/>
</dbReference>
<name>A0A453G3K1_AEGTS</name>
<evidence type="ECO:0000256" key="6">
    <source>
        <dbReference type="ARBA" id="ARBA00022741"/>
    </source>
</evidence>
<keyword evidence="15" id="KW-1185">Reference proteome</keyword>
<evidence type="ECO:0000256" key="1">
    <source>
        <dbReference type="ARBA" id="ARBA00004370"/>
    </source>
</evidence>
<reference evidence="15" key="2">
    <citation type="journal article" date="2017" name="Nat. Plants">
        <title>The Aegilops tauschii genome reveals multiple impacts of transposons.</title>
        <authorList>
            <person name="Zhao G."/>
            <person name="Zou C."/>
            <person name="Li K."/>
            <person name="Wang K."/>
            <person name="Li T."/>
            <person name="Gao L."/>
            <person name="Zhang X."/>
            <person name="Wang H."/>
            <person name="Yang Z."/>
            <person name="Liu X."/>
            <person name="Jiang W."/>
            <person name="Mao L."/>
            <person name="Kong X."/>
            <person name="Jiao Y."/>
            <person name="Jia J."/>
        </authorList>
    </citation>
    <scope>NUCLEOTIDE SEQUENCE [LARGE SCALE GENOMIC DNA]</scope>
    <source>
        <strain evidence="15">cv. AL8/78</strain>
    </source>
</reference>
<dbReference type="Gene3D" id="3.40.50.300">
    <property type="entry name" value="P-loop containing nucleotide triphosphate hydrolases"/>
    <property type="match status" value="1"/>
</dbReference>
<reference evidence="15" key="1">
    <citation type="journal article" date="2014" name="Science">
        <title>Ancient hybridizations among the ancestral genomes of bread wheat.</title>
        <authorList>
            <consortium name="International Wheat Genome Sequencing Consortium,"/>
            <person name="Marcussen T."/>
            <person name="Sandve S.R."/>
            <person name="Heier L."/>
            <person name="Spannagl M."/>
            <person name="Pfeifer M."/>
            <person name="Jakobsen K.S."/>
            <person name="Wulff B.B."/>
            <person name="Steuernagel B."/>
            <person name="Mayer K.F."/>
            <person name="Olsen O.A."/>
        </authorList>
    </citation>
    <scope>NUCLEOTIDE SEQUENCE [LARGE SCALE GENOMIC DNA]</scope>
    <source>
        <strain evidence="15">cv. AL8/78</strain>
    </source>
</reference>
<evidence type="ECO:0000259" key="12">
    <source>
        <dbReference type="PROSITE" id="PS50893"/>
    </source>
</evidence>
<evidence type="ECO:0000256" key="10">
    <source>
        <dbReference type="SAM" id="Phobius"/>
    </source>
</evidence>
<evidence type="ECO:0008006" key="16">
    <source>
        <dbReference type="Google" id="ProtNLM"/>
    </source>
</evidence>
<dbReference type="PROSITE" id="PS50929">
    <property type="entry name" value="ABC_TM1F"/>
    <property type="match status" value="2"/>
</dbReference>
<dbReference type="GO" id="GO:0140359">
    <property type="term" value="F:ABC-type transporter activity"/>
    <property type="evidence" value="ECO:0007669"/>
    <property type="project" value="InterPro"/>
</dbReference>
<dbReference type="AlphaFoldDB" id="A0A453G3K1"/>
<reference evidence="14" key="4">
    <citation type="submission" date="2019-03" db="UniProtKB">
        <authorList>
            <consortium name="EnsemblPlants"/>
        </authorList>
    </citation>
    <scope>IDENTIFICATION</scope>
</reference>
<dbReference type="FunFam" id="3.40.50.300:FF:000973">
    <property type="entry name" value="Multidrug resistance-associated protein 4"/>
    <property type="match status" value="1"/>
</dbReference>
<dbReference type="GO" id="GO:0016887">
    <property type="term" value="F:ATP hydrolysis activity"/>
    <property type="evidence" value="ECO:0007669"/>
    <property type="project" value="InterPro"/>
</dbReference>
<evidence type="ECO:0000256" key="2">
    <source>
        <dbReference type="ARBA" id="ARBA00009726"/>
    </source>
</evidence>
<dbReference type="GO" id="GO:0016020">
    <property type="term" value="C:membrane"/>
    <property type="evidence" value="ECO:0007669"/>
    <property type="project" value="UniProtKB-SubCell"/>
</dbReference>
<organism evidence="14 15">
    <name type="scientific">Aegilops tauschii subsp. strangulata</name>
    <name type="common">Goatgrass</name>
    <dbReference type="NCBI Taxonomy" id="200361"/>
    <lineage>
        <taxon>Eukaryota</taxon>
        <taxon>Viridiplantae</taxon>
        <taxon>Streptophyta</taxon>
        <taxon>Embryophyta</taxon>
        <taxon>Tracheophyta</taxon>
        <taxon>Spermatophyta</taxon>
        <taxon>Magnoliopsida</taxon>
        <taxon>Liliopsida</taxon>
        <taxon>Poales</taxon>
        <taxon>Poaceae</taxon>
        <taxon>BOP clade</taxon>
        <taxon>Pooideae</taxon>
        <taxon>Triticodae</taxon>
        <taxon>Triticeae</taxon>
        <taxon>Triticinae</taxon>
        <taxon>Aegilops</taxon>
    </lineage>
</organism>
<evidence type="ECO:0000256" key="11">
    <source>
        <dbReference type="SAM" id="SignalP"/>
    </source>
</evidence>
<dbReference type="SUPFAM" id="SSF52540">
    <property type="entry name" value="P-loop containing nucleoside triphosphate hydrolases"/>
    <property type="match status" value="1"/>
</dbReference>
<dbReference type="SMART" id="SM00382">
    <property type="entry name" value="AAA"/>
    <property type="match status" value="1"/>
</dbReference>
<dbReference type="CDD" id="cd03250">
    <property type="entry name" value="ABCC_MRP_domain1"/>
    <property type="match status" value="1"/>
</dbReference>
<sequence>MASLSAVLVTVLVMVSNTPLANSQQNLNMKIMEAKDSRIKAMAEAMKSMRILKLHAWETAYLDKLLKLRDVEKGWLRKYLYKCSAIAFLFWASPTLVSVVTFGVCILVEIPLAAGTVLSALATFRILQDPIYNLPELVSMVTQTKVSLDRIEEFIKEDHQGKPSCYGNITGTKDLAMAGEIVIEPGEYSWEADTSSKKTKVTLKINSKVSIGKGLKVAVCGPVGSGKSSLLYSIMGEIPRVSGAEPTVVGSRAYVPQSAWIQTGTIQDNVLFGKAMDRSLYEEVLQGCALDRDLELWANGDMTVVGERGVNLSGGQKQRIQLARALYSDSDVYFLDDPFSAVDAHTSAHLFKECLLRLMSSKTVMYVTHQLEFLRDSDLVLVMKDGRIVQSGRYDDLIAEKDGELSKQMAAHDQSLSQVNPAKAHGLAKTKQQKKQIEATEIESDGHVIGRECEEERESGRVKWDVYRKFVTSAYGGGLIPVVLLCQIFFQGLQICSNYWIAWAAEREGQVSKKKMIGIFVLLSAGSSVFILGRAVFLSTIAIETAQQLFLGMNRNIFRAPMSFFDSTPSSRILNRASTDQATVDTDIPYRLAGLIFAMIQLLSIIFIMSQIAWPIFMLFIIIIAISTWYQVQLHSL</sequence>
<feature type="transmembrane region" description="Helical" evidence="10">
    <location>
        <begin position="588"/>
        <end position="609"/>
    </location>
</feature>
<proteinExistence type="inferred from homology"/>
<evidence type="ECO:0000313" key="14">
    <source>
        <dbReference type="EnsemblPlants" id="AET3Gv20876800.14"/>
    </source>
</evidence>
<dbReference type="InterPro" id="IPR017871">
    <property type="entry name" value="ABC_transporter-like_CS"/>
</dbReference>
<dbReference type="Gramene" id="AET3Gv20876800.14">
    <property type="protein sequence ID" value="AET3Gv20876800.14"/>
    <property type="gene ID" value="AET3Gv20876800"/>
</dbReference>
<keyword evidence="4 10" id="KW-0812">Transmembrane</keyword>
<reference evidence="14" key="3">
    <citation type="journal article" date="2017" name="Nature">
        <title>Genome sequence of the progenitor of the wheat D genome Aegilops tauschii.</title>
        <authorList>
            <person name="Luo M.C."/>
            <person name="Gu Y.Q."/>
            <person name="Puiu D."/>
            <person name="Wang H."/>
            <person name="Twardziok S.O."/>
            <person name="Deal K.R."/>
            <person name="Huo N."/>
            <person name="Zhu T."/>
            <person name="Wang L."/>
            <person name="Wang Y."/>
            <person name="McGuire P.E."/>
            <person name="Liu S."/>
            <person name="Long H."/>
            <person name="Ramasamy R.K."/>
            <person name="Rodriguez J.C."/>
            <person name="Van S.L."/>
            <person name="Yuan L."/>
            <person name="Wang Z."/>
            <person name="Xia Z."/>
            <person name="Xiao L."/>
            <person name="Anderson O.D."/>
            <person name="Ouyang S."/>
            <person name="Liang Y."/>
            <person name="Zimin A.V."/>
            <person name="Pertea G."/>
            <person name="Qi P."/>
            <person name="Bennetzen J.L."/>
            <person name="Dai X."/>
            <person name="Dawson M.W."/>
            <person name="Muller H.G."/>
            <person name="Kugler K."/>
            <person name="Rivarola-Duarte L."/>
            <person name="Spannagl M."/>
            <person name="Mayer K.F.X."/>
            <person name="Lu F.H."/>
            <person name="Bevan M.W."/>
            <person name="Leroy P."/>
            <person name="Li P."/>
            <person name="You F.M."/>
            <person name="Sun Q."/>
            <person name="Liu Z."/>
            <person name="Lyons E."/>
            <person name="Wicker T."/>
            <person name="Salzberg S.L."/>
            <person name="Devos K.M."/>
            <person name="Dvorak J."/>
        </authorList>
    </citation>
    <scope>NUCLEOTIDE SEQUENCE [LARGE SCALE GENOMIC DNA]</scope>
    <source>
        <strain evidence="14">cv. AL8/78</strain>
    </source>
</reference>
<keyword evidence="11" id="KW-0732">Signal</keyword>
<dbReference type="InterPro" id="IPR011527">
    <property type="entry name" value="ABC1_TM_dom"/>
</dbReference>
<feature type="domain" description="ABC transmembrane type-1" evidence="13">
    <location>
        <begin position="1"/>
        <end position="143"/>
    </location>
</feature>
<dbReference type="PROSITE" id="PS00211">
    <property type="entry name" value="ABC_TRANSPORTER_1"/>
    <property type="match status" value="1"/>
</dbReference>
<dbReference type="SUPFAM" id="SSF90123">
    <property type="entry name" value="ABC transporter transmembrane region"/>
    <property type="match status" value="2"/>
</dbReference>
<evidence type="ECO:0000259" key="13">
    <source>
        <dbReference type="PROSITE" id="PS50929"/>
    </source>
</evidence>
<comment type="similarity">
    <text evidence="2">Belongs to the ABC transporter superfamily. ABCC family. Conjugate transporter (TC 3.A.1.208) subfamily.</text>
</comment>
<dbReference type="InterPro" id="IPR036640">
    <property type="entry name" value="ABC1_TM_sf"/>
</dbReference>
<dbReference type="InterPro" id="IPR003593">
    <property type="entry name" value="AAA+_ATPase"/>
</dbReference>
<evidence type="ECO:0000256" key="5">
    <source>
        <dbReference type="ARBA" id="ARBA00022737"/>
    </source>
</evidence>
<feature type="signal peptide" evidence="11">
    <location>
        <begin position="1"/>
        <end position="23"/>
    </location>
</feature>
<protein>
    <recommendedName>
        <fullName evidence="16">ABC transporter C family member 3</fullName>
    </recommendedName>
</protein>